<dbReference type="Pfam" id="PF17289">
    <property type="entry name" value="Terminase_6C"/>
    <property type="match status" value="1"/>
</dbReference>
<dbReference type="Proteomes" id="UP001296873">
    <property type="component" value="Unassembled WGS sequence"/>
</dbReference>
<dbReference type="EMBL" id="NRRL01000021">
    <property type="protein sequence ID" value="MBK1668331.1"/>
    <property type="molecule type" value="Genomic_DNA"/>
</dbReference>
<gene>
    <name evidence="3" type="ORF">CKO28_09820</name>
</gene>
<dbReference type="InterPro" id="IPR035421">
    <property type="entry name" value="Terminase_6C"/>
</dbReference>
<dbReference type="RefSeq" id="WP_200340638.1">
    <property type="nucleotide sequence ID" value="NZ_NRRL01000021.1"/>
</dbReference>
<reference evidence="3 4" key="1">
    <citation type="journal article" date="2020" name="Microorganisms">
        <title>Osmotic Adaptation and Compatible Solute Biosynthesis of Phototrophic Bacteria as Revealed from Genome Analyses.</title>
        <authorList>
            <person name="Imhoff J.F."/>
            <person name="Rahn T."/>
            <person name="Kunzel S."/>
            <person name="Keller A."/>
            <person name="Neulinger S.C."/>
        </authorList>
    </citation>
    <scope>NUCLEOTIDE SEQUENCE [LARGE SCALE GENOMIC DNA]</scope>
    <source>
        <strain evidence="3 4">DSM 9895</strain>
    </source>
</reference>
<name>A0ABS1DEG3_9PROT</name>
<sequence>MVMVGTEDRSNYVVGVDLGQSHDPTAIGVIERTDTYELHHWVRERGINDAEARRKKDVPPRFALRHLERLPLGMSYPAQVDKVQTVRARLPQRTELVIDRTGVGRAVFDIFRSHGVRAQAVDITAGDGASQSSDGWRVSKKDLVSRLQALLHQGHLKIAKGMPEAQALVKELQDFRVTFTQAGNPTFNAREGQHDDLVLAVAIACWWSAMPSRSVTAHRLQWQGLSAKVV</sequence>
<organism evidence="3 4">
    <name type="scientific">Rhodovibrio sodomensis</name>
    <dbReference type="NCBI Taxonomy" id="1088"/>
    <lineage>
        <taxon>Bacteria</taxon>
        <taxon>Pseudomonadati</taxon>
        <taxon>Pseudomonadota</taxon>
        <taxon>Alphaproteobacteria</taxon>
        <taxon>Rhodospirillales</taxon>
        <taxon>Rhodovibrionaceae</taxon>
        <taxon>Rhodovibrio</taxon>
    </lineage>
</organism>
<dbReference type="Gene3D" id="3.30.420.240">
    <property type="match status" value="1"/>
</dbReference>
<feature type="domain" description="Terminase large subunit gp17-like C-terminal" evidence="2">
    <location>
        <begin position="90"/>
        <end position="201"/>
    </location>
</feature>
<protein>
    <recommendedName>
        <fullName evidence="2">Terminase large subunit gp17-like C-terminal domain-containing protein</fullName>
    </recommendedName>
</protein>
<evidence type="ECO:0000313" key="3">
    <source>
        <dbReference type="EMBL" id="MBK1668331.1"/>
    </source>
</evidence>
<keyword evidence="4" id="KW-1185">Reference proteome</keyword>
<accession>A0ABS1DEG3</accession>
<evidence type="ECO:0000259" key="2">
    <source>
        <dbReference type="Pfam" id="PF17289"/>
    </source>
</evidence>
<evidence type="ECO:0000256" key="1">
    <source>
        <dbReference type="ARBA" id="ARBA00022612"/>
    </source>
</evidence>
<proteinExistence type="predicted"/>
<evidence type="ECO:0000313" key="4">
    <source>
        <dbReference type="Proteomes" id="UP001296873"/>
    </source>
</evidence>
<keyword evidence="1" id="KW-1188">Viral release from host cell</keyword>
<comment type="caution">
    <text evidence="3">The sequence shown here is derived from an EMBL/GenBank/DDBJ whole genome shotgun (WGS) entry which is preliminary data.</text>
</comment>